<reference evidence="2 3" key="1">
    <citation type="submission" date="2021-01" db="EMBL/GenBank/DDBJ databases">
        <title>Whole genome shotgun sequence of Asanoa siamensis NBRC 107932.</title>
        <authorList>
            <person name="Komaki H."/>
            <person name="Tamura T."/>
        </authorList>
    </citation>
    <scope>NUCLEOTIDE SEQUENCE [LARGE SCALE GENOMIC DNA]</scope>
    <source>
        <strain evidence="2 3">NBRC 107932</strain>
    </source>
</reference>
<organism evidence="2 3">
    <name type="scientific">Asanoa siamensis</name>
    <dbReference type="NCBI Taxonomy" id="926357"/>
    <lineage>
        <taxon>Bacteria</taxon>
        <taxon>Bacillati</taxon>
        <taxon>Actinomycetota</taxon>
        <taxon>Actinomycetes</taxon>
        <taxon>Micromonosporales</taxon>
        <taxon>Micromonosporaceae</taxon>
        <taxon>Asanoa</taxon>
    </lineage>
</organism>
<feature type="compositionally biased region" description="Basic and acidic residues" evidence="1">
    <location>
        <begin position="16"/>
        <end position="42"/>
    </location>
</feature>
<proteinExistence type="predicted"/>
<accession>A0ABQ4CIF1</accession>
<name>A0ABQ4CIF1_9ACTN</name>
<feature type="compositionally biased region" description="Basic and acidic residues" evidence="1">
    <location>
        <begin position="50"/>
        <end position="59"/>
    </location>
</feature>
<evidence type="ECO:0000313" key="3">
    <source>
        <dbReference type="Proteomes" id="UP000604117"/>
    </source>
</evidence>
<protein>
    <submittedName>
        <fullName evidence="2">Uncharacterized protein</fullName>
    </submittedName>
</protein>
<gene>
    <name evidence="2" type="ORF">Asi02nite_05880</name>
</gene>
<keyword evidence="3" id="KW-1185">Reference proteome</keyword>
<feature type="region of interest" description="Disordered" evidence="1">
    <location>
        <begin position="16"/>
        <end position="70"/>
    </location>
</feature>
<comment type="caution">
    <text evidence="2">The sequence shown here is derived from an EMBL/GenBank/DDBJ whole genome shotgun (WGS) entry which is preliminary data.</text>
</comment>
<dbReference type="EMBL" id="BONE01000003">
    <property type="protein sequence ID" value="GIF71070.1"/>
    <property type="molecule type" value="Genomic_DNA"/>
</dbReference>
<evidence type="ECO:0000313" key="2">
    <source>
        <dbReference type="EMBL" id="GIF71070.1"/>
    </source>
</evidence>
<dbReference type="Proteomes" id="UP000604117">
    <property type="component" value="Unassembled WGS sequence"/>
</dbReference>
<sequence>MGDVLLGARDEVVDRDDRATAGDEHIDQVGRDEAGASCHKDAMTGSEALGNHHEPKTTDEADLPSGPGCP</sequence>
<evidence type="ECO:0000256" key="1">
    <source>
        <dbReference type="SAM" id="MobiDB-lite"/>
    </source>
</evidence>